<dbReference type="EMBL" id="CP140154">
    <property type="protein sequence ID" value="WQG88177.1"/>
    <property type="molecule type" value="Genomic_DNA"/>
</dbReference>
<evidence type="ECO:0000313" key="1">
    <source>
        <dbReference type="EMBL" id="WQG88177.1"/>
    </source>
</evidence>
<sequence>MYAAAALPGTWENDLDDGSGLRAIGGWAYEFKADGRGCDYSWD</sequence>
<dbReference type="RefSeq" id="WP_262487774.1">
    <property type="nucleotide sequence ID" value="NZ_CP139972.1"/>
</dbReference>
<gene>
    <name evidence="1" type="ORF">SR876_24935</name>
</gene>
<reference evidence="1 2" key="1">
    <citation type="submission" date="2023-11" db="EMBL/GenBank/DDBJ databases">
        <title>MicrobeMod: A computational toolkit for identifying prokaryotic methylation and restriction-modification with nanopore sequencing.</title>
        <authorList>
            <person name="Crits-Christoph A."/>
            <person name="Kang S.C."/>
            <person name="Lee H."/>
            <person name="Ostrov N."/>
        </authorList>
    </citation>
    <scope>NUCLEOTIDE SEQUENCE [LARGE SCALE GENOMIC DNA]</scope>
    <source>
        <strain evidence="1 2">ATCC 23090</strain>
    </source>
</reference>
<proteinExistence type="predicted"/>
<accession>A0ABZ0XC36</accession>
<organism evidence="1 2">
    <name type="scientific">Chitinophaga sancti</name>
    <dbReference type="NCBI Taxonomy" id="1004"/>
    <lineage>
        <taxon>Bacteria</taxon>
        <taxon>Pseudomonadati</taxon>
        <taxon>Bacteroidota</taxon>
        <taxon>Chitinophagia</taxon>
        <taxon>Chitinophagales</taxon>
        <taxon>Chitinophagaceae</taxon>
        <taxon>Chitinophaga</taxon>
    </lineage>
</organism>
<protein>
    <submittedName>
        <fullName evidence="1">Uncharacterized protein</fullName>
    </submittedName>
</protein>
<name>A0ABZ0XC36_9BACT</name>
<keyword evidence="2" id="KW-1185">Reference proteome</keyword>
<evidence type="ECO:0000313" key="2">
    <source>
        <dbReference type="Proteomes" id="UP001326715"/>
    </source>
</evidence>
<dbReference type="Proteomes" id="UP001326715">
    <property type="component" value="Chromosome"/>
</dbReference>